<protein>
    <submittedName>
        <fullName evidence="1">Uncharacterized protein</fullName>
    </submittedName>
</protein>
<reference evidence="1" key="1">
    <citation type="submission" date="2014-11" db="EMBL/GenBank/DDBJ databases">
        <authorList>
            <person name="Amaro Gonzalez C."/>
        </authorList>
    </citation>
    <scope>NUCLEOTIDE SEQUENCE</scope>
</reference>
<proteinExistence type="predicted"/>
<dbReference type="EMBL" id="GBXM01102466">
    <property type="protein sequence ID" value="JAH06111.1"/>
    <property type="molecule type" value="Transcribed_RNA"/>
</dbReference>
<evidence type="ECO:0000313" key="1">
    <source>
        <dbReference type="EMBL" id="JAH06111.1"/>
    </source>
</evidence>
<reference evidence="1" key="2">
    <citation type="journal article" date="2015" name="Fish Shellfish Immunol.">
        <title>Early steps in the European eel (Anguilla anguilla)-Vibrio vulnificus interaction in the gills: Role of the RtxA13 toxin.</title>
        <authorList>
            <person name="Callol A."/>
            <person name="Pajuelo D."/>
            <person name="Ebbesson L."/>
            <person name="Teles M."/>
            <person name="MacKenzie S."/>
            <person name="Amaro C."/>
        </authorList>
    </citation>
    <scope>NUCLEOTIDE SEQUENCE</scope>
</reference>
<accession>A0A0E9PN85</accession>
<dbReference type="AlphaFoldDB" id="A0A0E9PN85"/>
<organism evidence="1">
    <name type="scientific">Anguilla anguilla</name>
    <name type="common">European freshwater eel</name>
    <name type="synonym">Muraena anguilla</name>
    <dbReference type="NCBI Taxonomy" id="7936"/>
    <lineage>
        <taxon>Eukaryota</taxon>
        <taxon>Metazoa</taxon>
        <taxon>Chordata</taxon>
        <taxon>Craniata</taxon>
        <taxon>Vertebrata</taxon>
        <taxon>Euteleostomi</taxon>
        <taxon>Actinopterygii</taxon>
        <taxon>Neopterygii</taxon>
        <taxon>Teleostei</taxon>
        <taxon>Anguilliformes</taxon>
        <taxon>Anguillidae</taxon>
        <taxon>Anguilla</taxon>
    </lineage>
</organism>
<sequence length="24" mass="2793">MQSMLVHYTHIGSPPFKCSHIHKN</sequence>
<name>A0A0E9PN85_ANGAN</name>